<name>A0ABR6ZV51_9BURK</name>
<evidence type="ECO:0000313" key="2">
    <source>
        <dbReference type="Proteomes" id="UP000650424"/>
    </source>
</evidence>
<reference evidence="1 2" key="1">
    <citation type="submission" date="2020-08" db="EMBL/GenBank/DDBJ databases">
        <title>Novel species isolated from subtropical streams in China.</title>
        <authorList>
            <person name="Lu H."/>
        </authorList>
    </citation>
    <scope>NUCLEOTIDE SEQUENCE [LARGE SCALE GENOMIC DNA]</scope>
    <source>
        <strain evidence="1 2">CY18W</strain>
    </source>
</reference>
<evidence type="ECO:0000313" key="1">
    <source>
        <dbReference type="EMBL" id="MBC3919745.1"/>
    </source>
</evidence>
<gene>
    <name evidence="1" type="ORF">H8L32_19895</name>
</gene>
<dbReference type="Proteomes" id="UP000650424">
    <property type="component" value="Unassembled WGS sequence"/>
</dbReference>
<sequence length="74" mass="8367">MSMVSFGKDIAPLFNQFRASMMWRLDLTDYEQVKANADMVLTQIQGGMPPPPYPPLTTAQVAMFQAWINQGFPK</sequence>
<organism evidence="1 2">
    <name type="scientific">Undibacterium hunanense</name>
    <dbReference type="NCBI Taxonomy" id="2762292"/>
    <lineage>
        <taxon>Bacteria</taxon>
        <taxon>Pseudomonadati</taxon>
        <taxon>Pseudomonadota</taxon>
        <taxon>Betaproteobacteria</taxon>
        <taxon>Burkholderiales</taxon>
        <taxon>Oxalobacteraceae</taxon>
        <taxon>Undibacterium</taxon>
    </lineage>
</organism>
<accession>A0ABR6ZV51</accession>
<dbReference type="EMBL" id="JACOGF010000011">
    <property type="protein sequence ID" value="MBC3919745.1"/>
    <property type="molecule type" value="Genomic_DNA"/>
</dbReference>
<proteinExistence type="predicted"/>
<dbReference type="RefSeq" id="WP_186949009.1">
    <property type="nucleotide sequence ID" value="NZ_JACOGF010000011.1"/>
</dbReference>
<keyword evidence="2" id="KW-1185">Reference proteome</keyword>
<comment type="caution">
    <text evidence="1">The sequence shown here is derived from an EMBL/GenBank/DDBJ whole genome shotgun (WGS) entry which is preliminary data.</text>
</comment>
<protein>
    <submittedName>
        <fullName evidence="1">Uncharacterized protein</fullName>
    </submittedName>
</protein>